<feature type="transmembrane region" description="Helical" evidence="2">
    <location>
        <begin position="42"/>
        <end position="61"/>
    </location>
</feature>
<evidence type="ECO:0000256" key="2">
    <source>
        <dbReference type="SAM" id="Phobius"/>
    </source>
</evidence>
<evidence type="ECO:0000313" key="3">
    <source>
        <dbReference type="EMBL" id="MBE1559960.1"/>
    </source>
</evidence>
<dbReference type="EMBL" id="JADBEF010000001">
    <property type="protein sequence ID" value="MBE1559960.1"/>
    <property type="molecule type" value="Genomic_DNA"/>
</dbReference>
<comment type="caution">
    <text evidence="3">The sequence shown here is derived from an EMBL/GenBank/DDBJ whole genome shotgun (WGS) entry which is preliminary data.</text>
</comment>
<feature type="region of interest" description="Disordered" evidence="1">
    <location>
        <begin position="369"/>
        <end position="388"/>
    </location>
</feature>
<evidence type="ECO:0008006" key="5">
    <source>
        <dbReference type="Google" id="ProtNLM"/>
    </source>
</evidence>
<gene>
    <name evidence="3" type="ORF">H4W81_002739</name>
</gene>
<dbReference type="Proteomes" id="UP000661607">
    <property type="component" value="Unassembled WGS sequence"/>
</dbReference>
<evidence type="ECO:0000313" key="4">
    <source>
        <dbReference type="Proteomes" id="UP000661607"/>
    </source>
</evidence>
<name>A0ABR9KDD1_9ACTN</name>
<proteinExistence type="predicted"/>
<keyword evidence="2" id="KW-1133">Transmembrane helix</keyword>
<dbReference type="RefSeq" id="WP_192775126.1">
    <property type="nucleotide sequence ID" value="NZ_BAAASY010000027.1"/>
</dbReference>
<keyword evidence="2" id="KW-0472">Membrane</keyword>
<reference evidence="3 4" key="1">
    <citation type="submission" date="2020-10" db="EMBL/GenBank/DDBJ databases">
        <title>Sequencing the genomes of 1000 actinobacteria strains.</title>
        <authorList>
            <person name="Klenk H.-P."/>
        </authorList>
    </citation>
    <scope>NUCLEOTIDE SEQUENCE [LARGE SCALE GENOMIC DNA]</scope>
    <source>
        <strain evidence="3 4">DSM 43748</strain>
    </source>
</reference>
<sequence length="388" mass="41857">MKRKNVLDVLAAARPADLDPPGTPRAQVVELRAPVRGWHARWLGAVAASLATVSVIAVMGVPRLMGQDTVTGQVAGRSSANVLDMAADRAAGQRQAFGRYWHTAGLILGEELIGSPDNRYRIKTRVQTSRWVPLGPESYTVFTLRGLPTVRASAADEQAWRRAGAPKLCGNDSDCGNDTAPLGRTRFMFMPSTWPIRDEGLTLSASELLDLPRDPDALKKRLLSFWPAYEKTMAAWPSPPPGASLPTKESWLLDLSLELLEHFPISAGTRAALYRMVASLPGTRALGQVRDAEGRLGIGVGWRRAMGDGWSEAQLIVDESSGKLLALQQVVVEQASQDPPGADGIAGLPAGTIYHALVYQRATWTDTPPTLPADCPSQKENGRNECLG</sequence>
<keyword evidence="4" id="KW-1185">Reference proteome</keyword>
<protein>
    <recommendedName>
        <fullName evidence="5">CU044_5270 family protein</fullName>
    </recommendedName>
</protein>
<organism evidence="3 4">
    <name type="scientific">Nonomuraea africana</name>
    <dbReference type="NCBI Taxonomy" id="46171"/>
    <lineage>
        <taxon>Bacteria</taxon>
        <taxon>Bacillati</taxon>
        <taxon>Actinomycetota</taxon>
        <taxon>Actinomycetes</taxon>
        <taxon>Streptosporangiales</taxon>
        <taxon>Streptosporangiaceae</taxon>
        <taxon>Nonomuraea</taxon>
    </lineage>
</organism>
<accession>A0ABR9KDD1</accession>
<evidence type="ECO:0000256" key="1">
    <source>
        <dbReference type="SAM" id="MobiDB-lite"/>
    </source>
</evidence>
<keyword evidence="2" id="KW-0812">Transmembrane</keyword>